<proteinExistence type="predicted"/>
<dbReference type="Proteomes" id="UP000034067">
    <property type="component" value="Unassembled WGS sequence"/>
</dbReference>
<evidence type="ECO:0000313" key="3">
    <source>
        <dbReference type="Proteomes" id="UP000034067"/>
    </source>
</evidence>
<protein>
    <submittedName>
        <fullName evidence="2">Uncharacterized protein</fullName>
    </submittedName>
</protein>
<reference evidence="2 3" key="1">
    <citation type="journal article" date="2015" name="Nature">
        <title>rRNA introns, odd ribosomes, and small enigmatic genomes across a large radiation of phyla.</title>
        <authorList>
            <person name="Brown C.T."/>
            <person name="Hug L.A."/>
            <person name="Thomas B.C."/>
            <person name="Sharon I."/>
            <person name="Castelle C.J."/>
            <person name="Singh A."/>
            <person name="Wilkins M.J."/>
            <person name="Williams K.H."/>
            <person name="Banfield J.F."/>
        </authorList>
    </citation>
    <scope>NUCLEOTIDE SEQUENCE [LARGE SCALE GENOMIC DNA]</scope>
</reference>
<evidence type="ECO:0000313" key="2">
    <source>
        <dbReference type="EMBL" id="KKU35031.1"/>
    </source>
</evidence>
<dbReference type="AlphaFoldDB" id="A0A0G1PQF6"/>
<gene>
    <name evidence="2" type="ORF">UX48_C0020G0001</name>
</gene>
<comment type="caution">
    <text evidence="2">The sequence shown here is derived from an EMBL/GenBank/DDBJ whole genome shotgun (WGS) entry which is preliminary data.</text>
</comment>
<name>A0A0G1PQF6_9BACT</name>
<sequence length="44" mass="5557">MKKDFDKPETKEEKEKRDKEYKEEVKRVAKEKPRLKKFHIQFYA</sequence>
<dbReference type="EMBL" id="LCMJ01000020">
    <property type="protein sequence ID" value="KKU35031.1"/>
    <property type="molecule type" value="Genomic_DNA"/>
</dbReference>
<feature type="region of interest" description="Disordered" evidence="1">
    <location>
        <begin position="1"/>
        <end position="26"/>
    </location>
</feature>
<accession>A0A0G1PQF6</accession>
<evidence type="ECO:0000256" key="1">
    <source>
        <dbReference type="SAM" id="MobiDB-lite"/>
    </source>
</evidence>
<organism evidence="2 3">
    <name type="scientific">Candidatus Azambacteria bacterium GW2011_GWB1_46_27</name>
    <dbReference type="NCBI Taxonomy" id="1618617"/>
    <lineage>
        <taxon>Bacteria</taxon>
        <taxon>Candidatus Azamiibacteriota</taxon>
    </lineage>
</organism>